<dbReference type="GO" id="GO:0046872">
    <property type="term" value="F:metal ion binding"/>
    <property type="evidence" value="ECO:0007669"/>
    <property type="project" value="UniProtKB-KW"/>
</dbReference>
<dbReference type="InterPro" id="IPR024156">
    <property type="entry name" value="Small_GTPase_ARF"/>
</dbReference>
<evidence type="ECO:0000313" key="6">
    <source>
        <dbReference type="EMBL" id="CBK22377.2"/>
    </source>
</evidence>
<keyword evidence="4" id="KW-0460">Magnesium</keyword>
<dbReference type="InParanoid" id="D8M3A4"/>
<feature type="binding site" evidence="3">
    <location>
        <position position="70"/>
    </location>
    <ligand>
        <name>GTP</name>
        <dbReference type="ChEBI" id="CHEBI:37565"/>
    </ligand>
</feature>
<evidence type="ECO:0000256" key="5">
    <source>
        <dbReference type="RuleBase" id="RU003925"/>
    </source>
</evidence>
<dbReference type="OrthoDB" id="442317at2759"/>
<dbReference type="Gene3D" id="3.40.50.300">
    <property type="entry name" value="P-loop containing nucleotide triphosphate hydrolases"/>
    <property type="match status" value="1"/>
</dbReference>
<keyword evidence="7" id="KW-1185">Reference proteome</keyword>
<gene>
    <name evidence="6" type="ORF">GSBLH_T00002500001</name>
</gene>
<feature type="binding site" evidence="3">
    <location>
        <begin position="24"/>
        <end position="31"/>
    </location>
    <ligand>
        <name>GTP</name>
        <dbReference type="ChEBI" id="CHEBI:37565"/>
    </ligand>
</feature>
<dbReference type="GO" id="GO:0003924">
    <property type="term" value="F:GTPase activity"/>
    <property type="evidence" value="ECO:0007669"/>
    <property type="project" value="InterPro"/>
</dbReference>
<evidence type="ECO:0000256" key="1">
    <source>
        <dbReference type="ARBA" id="ARBA00022741"/>
    </source>
</evidence>
<feature type="binding site" evidence="4">
    <location>
        <position position="31"/>
    </location>
    <ligand>
        <name>Mg(2+)</name>
        <dbReference type="ChEBI" id="CHEBI:18420"/>
    </ligand>
</feature>
<dbReference type="SUPFAM" id="SSF52540">
    <property type="entry name" value="P-loop containing nucleoside triphosphate hydrolases"/>
    <property type="match status" value="1"/>
</dbReference>
<dbReference type="EMBL" id="FN668650">
    <property type="protein sequence ID" value="CBK22377.2"/>
    <property type="molecule type" value="Genomic_DNA"/>
</dbReference>
<sequence>MGSSCSRCSCGKKEKDHYRCVIVGLDGAGKTTLFNYICDKNQGEKQPISGFEICSREYDKIIFDFWDTNGDACCRQFWTHYIFGAHAIIFVVDSTNRERFPEVKAELIKLLNCEGTEVFQVSF</sequence>
<organism evidence="6">
    <name type="scientific">Blastocystis hominis</name>
    <dbReference type="NCBI Taxonomy" id="12968"/>
    <lineage>
        <taxon>Eukaryota</taxon>
        <taxon>Sar</taxon>
        <taxon>Stramenopiles</taxon>
        <taxon>Bigyra</taxon>
        <taxon>Opalozoa</taxon>
        <taxon>Opalinata</taxon>
        <taxon>Blastocystidae</taxon>
        <taxon>Blastocystis</taxon>
    </lineage>
</organism>
<dbReference type="NCBIfam" id="TIGR00231">
    <property type="entry name" value="small_GTP"/>
    <property type="match status" value="1"/>
</dbReference>
<dbReference type="PANTHER" id="PTHR11711">
    <property type="entry name" value="ADP RIBOSYLATION FACTOR-RELATED"/>
    <property type="match status" value="1"/>
</dbReference>
<name>D8M3A4_BLAHO</name>
<evidence type="ECO:0000256" key="4">
    <source>
        <dbReference type="PIRSR" id="PIRSR606689-2"/>
    </source>
</evidence>
<protein>
    <submittedName>
        <fullName evidence="6">Uncharacterized protein</fullName>
    </submittedName>
</protein>
<dbReference type="GeneID" id="24919663"/>
<dbReference type="InterPro" id="IPR006689">
    <property type="entry name" value="Small_GTPase_ARF/SAR"/>
</dbReference>
<dbReference type="AlphaFoldDB" id="D8M3A4"/>
<accession>D8M3A4</accession>
<dbReference type="GO" id="GO:0005525">
    <property type="term" value="F:GTP binding"/>
    <property type="evidence" value="ECO:0007669"/>
    <property type="project" value="UniProtKB-KW"/>
</dbReference>
<comment type="similarity">
    <text evidence="5">Belongs to the small GTPase superfamily. Arf family.</text>
</comment>
<evidence type="ECO:0000313" key="7">
    <source>
        <dbReference type="Proteomes" id="UP000008312"/>
    </source>
</evidence>
<dbReference type="RefSeq" id="XP_012896425.1">
    <property type="nucleotide sequence ID" value="XM_013040971.1"/>
</dbReference>
<evidence type="ECO:0000256" key="2">
    <source>
        <dbReference type="ARBA" id="ARBA00023134"/>
    </source>
</evidence>
<keyword evidence="1 3" id="KW-0547">Nucleotide-binding</keyword>
<dbReference type="Pfam" id="PF00025">
    <property type="entry name" value="Arf"/>
    <property type="match status" value="1"/>
</dbReference>
<keyword evidence="2 3" id="KW-0342">GTP-binding</keyword>
<dbReference type="InterPro" id="IPR027417">
    <property type="entry name" value="P-loop_NTPase"/>
</dbReference>
<reference evidence="6" key="1">
    <citation type="submission" date="2010-02" db="EMBL/GenBank/DDBJ databases">
        <title>Sequencing and annotation of the Blastocystis hominis genome.</title>
        <authorList>
            <person name="Wincker P."/>
        </authorList>
    </citation>
    <scope>NUCLEOTIDE SEQUENCE</scope>
    <source>
        <strain evidence="6">Singapore isolate B</strain>
    </source>
</reference>
<dbReference type="InterPro" id="IPR005225">
    <property type="entry name" value="Small_GTP-bd"/>
</dbReference>
<keyword evidence="4" id="KW-0479">Metal-binding</keyword>
<evidence type="ECO:0000256" key="3">
    <source>
        <dbReference type="PIRSR" id="PIRSR606689-1"/>
    </source>
</evidence>
<proteinExistence type="inferred from homology"/>
<dbReference type="PRINTS" id="PR00328">
    <property type="entry name" value="SAR1GTPBP"/>
</dbReference>
<dbReference type="Proteomes" id="UP000008312">
    <property type="component" value="Unassembled WGS sequence"/>
</dbReference>